<evidence type="ECO:0000256" key="2">
    <source>
        <dbReference type="ARBA" id="ARBA00022833"/>
    </source>
</evidence>
<dbReference type="AlphaFoldDB" id="A0A370PUE0"/>
<keyword evidence="3" id="KW-0805">Transcription regulation</keyword>
<evidence type="ECO:0000256" key="6">
    <source>
        <dbReference type="ARBA" id="ARBA00023242"/>
    </source>
</evidence>
<evidence type="ECO:0000256" key="5">
    <source>
        <dbReference type="ARBA" id="ARBA00023163"/>
    </source>
</evidence>
<dbReference type="SUPFAM" id="SSF57701">
    <property type="entry name" value="Zn2/Cys6 DNA-binding domain"/>
    <property type="match status" value="1"/>
</dbReference>
<organism evidence="9 10">
    <name type="scientific">Aspergillus phoenicis ATCC 13157</name>
    <dbReference type="NCBI Taxonomy" id="1353007"/>
    <lineage>
        <taxon>Eukaryota</taxon>
        <taxon>Fungi</taxon>
        <taxon>Dikarya</taxon>
        <taxon>Ascomycota</taxon>
        <taxon>Pezizomycotina</taxon>
        <taxon>Eurotiomycetes</taxon>
        <taxon>Eurotiomycetidae</taxon>
        <taxon>Eurotiales</taxon>
        <taxon>Aspergillaceae</taxon>
        <taxon>Aspergillus</taxon>
    </lineage>
</organism>
<name>A0A370PUE0_ASPPH</name>
<evidence type="ECO:0000256" key="7">
    <source>
        <dbReference type="SAM" id="MobiDB-lite"/>
    </source>
</evidence>
<dbReference type="PANTHER" id="PTHR47660">
    <property type="entry name" value="TRANSCRIPTION FACTOR WITH C2H2 AND ZN(2)-CYS(6) DNA BINDING DOMAIN (EUROFUNG)-RELATED-RELATED"/>
    <property type="match status" value="1"/>
</dbReference>
<keyword evidence="5" id="KW-0804">Transcription</keyword>
<proteinExistence type="predicted"/>
<evidence type="ECO:0000313" key="10">
    <source>
        <dbReference type="Proteomes" id="UP000254937"/>
    </source>
</evidence>
<feature type="compositionally biased region" description="Low complexity" evidence="7">
    <location>
        <begin position="69"/>
        <end position="100"/>
    </location>
</feature>
<dbReference type="GO" id="GO:0003677">
    <property type="term" value="F:DNA binding"/>
    <property type="evidence" value="ECO:0007669"/>
    <property type="project" value="UniProtKB-KW"/>
</dbReference>
<dbReference type="InterPro" id="IPR001138">
    <property type="entry name" value="Zn2Cys6_DnaBD"/>
</dbReference>
<reference evidence="9 10" key="1">
    <citation type="submission" date="2018-07" db="EMBL/GenBank/DDBJ databases">
        <title>Section-level genome sequencing of Aspergillus section Nigri to investigate inter- and intra-species variation.</title>
        <authorList>
            <consortium name="DOE Joint Genome Institute"/>
            <person name="Vesth T.C."/>
            <person name="Nybo J.L."/>
            <person name="Theobald S."/>
            <person name="Frisvad J.C."/>
            <person name="Larsen T.O."/>
            <person name="Nielsen K.F."/>
            <person name="Hoof J.B."/>
            <person name="Brandl J."/>
            <person name="Salamov A."/>
            <person name="Riley R."/>
            <person name="Gladden J.M."/>
            <person name="Phatale P."/>
            <person name="Nielsen M.T."/>
            <person name="Lyhne E.K."/>
            <person name="Kogle M.E."/>
            <person name="Strasser K."/>
            <person name="McDonnell E."/>
            <person name="Barry K."/>
            <person name="Clum A."/>
            <person name="Chen C."/>
            <person name="Nolan M."/>
            <person name="Sandor L."/>
            <person name="Kuo A."/>
            <person name="Lipzen A."/>
            <person name="Hainaut M."/>
            <person name="Drula E."/>
            <person name="Tsang A."/>
            <person name="Magnuson J.K."/>
            <person name="Henrissat B."/>
            <person name="Wiebenga A."/>
            <person name="Simmons B.A."/>
            <person name="Makela M.R."/>
            <person name="De vries R.P."/>
            <person name="Grigoriev I.V."/>
            <person name="Mortensen U.H."/>
            <person name="Baker S.E."/>
            <person name="Andersen M.R."/>
        </authorList>
    </citation>
    <scope>NUCLEOTIDE SEQUENCE [LARGE SCALE GENOMIC DNA]</scope>
    <source>
        <strain evidence="9 10">ATCC 13157</strain>
    </source>
</reference>
<dbReference type="EMBL" id="KZ851847">
    <property type="protein sequence ID" value="RDK45564.1"/>
    <property type="molecule type" value="Genomic_DNA"/>
</dbReference>
<keyword evidence="4" id="KW-0238">DNA-binding</keyword>
<protein>
    <recommendedName>
        <fullName evidence="8">Zn(2)-C6 fungal-type domain-containing protein</fullName>
    </recommendedName>
</protein>
<dbReference type="PANTHER" id="PTHR47660:SF3">
    <property type="entry name" value="FINGER DOMAIN PROTEIN, PUTATIVE (AFU_ORTHOLOGUE AFUA_4G03310)-RELATED"/>
    <property type="match status" value="1"/>
</dbReference>
<dbReference type="Gene3D" id="4.10.240.10">
    <property type="entry name" value="Zn(2)-C6 fungal-type DNA-binding domain"/>
    <property type="match status" value="1"/>
</dbReference>
<feature type="region of interest" description="Disordered" evidence="7">
    <location>
        <begin position="64"/>
        <end position="101"/>
    </location>
</feature>
<feature type="domain" description="Zn(2)-C6 fungal-type" evidence="8">
    <location>
        <begin position="13"/>
        <end position="43"/>
    </location>
</feature>
<dbReference type="PROSITE" id="PS50048">
    <property type="entry name" value="ZN2_CY6_FUNGAL_2"/>
    <property type="match status" value="1"/>
</dbReference>
<dbReference type="CDD" id="cd00067">
    <property type="entry name" value="GAL4"/>
    <property type="match status" value="1"/>
</dbReference>
<keyword evidence="1" id="KW-0479">Metal-binding</keyword>
<dbReference type="Proteomes" id="UP000254937">
    <property type="component" value="Unassembled WGS sequence"/>
</dbReference>
<evidence type="ECO:0000256" key="4">
    <source>
        <dbReference type="ARBA" id="ARBA00023125"/>
    </source>
</evidence>
<keyword evidence="2" id="KW-0862">Zinc</keyword>
<evidence type="ECO:0000259" key="8">
    <source>
        <dbReference type="PROSITE" id="PS50048"/>
    </source>
</evidence>
<accession>A0A370PUE0</accession>
<keyword evidence="6" id="KW-0539">Nucleus</keyword>
<dbReference type="GO" id="GO:0008270">
    <property type="term" value="F:zinc ion binding"/>
    <property type="evidence" value="ECO:0007669"/>
    <property type="project" value="InterPro"/>
</dbReference>
<sequence>MAKSQSRPPRRKACSNCIKSKVRCTLDRPACSRCRLTGRTCDYGTTTTALEHRHFPRLQETHIGETDSLESQSVPSPSVPELSSRVLQTPPSLSYTPSPSANNTIWCPPNQQAQELPIEAFSKEKEFDFEAINLTPSSIAEDIRDRWLRPFFLPAHGRSETPKVCHPHTLQFIARIMKTYPRYMLRDRRPPPIIHHVQVRENETPRALANCYSLVRMWEQAVPGSEEIVLNTVAREMERLASEVITHLKSPDQHDYELLSSFQAYLIYSILMYFGPRGGFSDTIIITLMNMASQTARNGLSCAAELARTRPTWESWIVAATKRRAIFTLYIFSNIYNADRMLPNFVAEELRGVYAPGNKALWEAADRETWNKEYDRYLLDWQDGSLEISELWPSTEMEEPERRRRIERWVQTVDEFGMMLYSVCAHIHGS</sequence>
<evidence type="ECO:0000313" key="9">
    <source>
        <dbReference type="EMBL" id="RDK45564.1"/>
    </source>
</evidence>
<dbReference type="InterPro" id="IPR036864">
    <property type="entry name" value="Zn2-C6_fun-type_DNA-bd_sf"/>
</dbReference>
<evidence type="ECO:0000256" key="1">
    <source>
        <dbReference type="ARBA" id="ARBA00022723"/>
    </source>
</evidence>
<keyword evidence="10" id="KW-1185">Reference proteome</keyword>
<gene>
    <name evidence="9" type="ORF">M752DRAFT_311685</name>
</gene>
<dbReference type="GO" id="GO:0000981">
    <property type="term" value="F:DNA-binding transcription factor activity, RNA polymerase II-specific"/>
    <property type="evidence" value="ECO:0007669"/>
    <property type="project" value="InterPro"/>
</dbReference>
<evidence type="ECO:0000256" key="3">
    <source>
        <dbReference type="ARBA" id="ARBA00023015"/>
    </source>
</evidence>
<dbReference type="Pfam" id="PF00172">
    <property type="entry name" value="Zn_clus"/>
    <property type="match status" value="1"/>
</dbReference>